<proteinExistence type="predicted"/>
<reference evidence="2" key="2">
    <citation type="journal article" date="2024" name="Plant">
        <title>Genomic evolution and insights into agronomic trait innovations of Sesamum species.</title>
        <authorList>
            <person name="Miao H."/>
            <person name="Wang L."/>
            <person name="Qu L."/>
            <person name="Liu H."/>
            <person name="Sun Y."/>
            <person name="Le M."/>
            <person name="Wang Q."/>
            <person name="Wei S."/>
            <person name="Zheng Y."/>
            <person name="Lin W."/>
            <person name="Duan Y."/>
            <person name="Cao H."/>
            <person name="Xiong S."/>
            <person name="Wang X."/>
            <person name="Wei L."/>
            <person name="Li C."/>
            <person name="Ma Q."/>
            <person name="Ju M."/>
            <person name="Zhao R."/>
            <person name="Li G."/>
            <person name="Mu C."/>
            <person name="Tian Q."/>
            <person name="Mei H."/>
            <person name="Zhang T."/>
            <person name="Gao T."/>
            <person name="Zhang H."/>
        </authorList>
    </citation>
    <scope>NUCLEOTIDE SEQUENCE</scope>
    <source>
        <strain evidence="2">KEN1</strain>
    </source>
</reference>
<sequence length="64" mass="6912">MHWRPLLTRQSPVEPQASASGGIDSEEDEDNLGAISEWCNTLSHQVVAKEDSATLGGEECLDSN</sequence>
<evidence type="ECO:0000256" key="1">
    <source>
        <dbReference type="SAM" id="MobiDB-lite"/>
    </source>
</evidence>
<evidence type="ECO:0000313" key="2">
    <source>
        <dbReference type="EMBL" id="KAL0434184.1"/>
    </source>
</evidence>
<organism evidence="2">
    <name type="scientific">Sesamum latifolium</name>
    <dbReference type="NCBI Taxonomy" id="2727402"/>
    <lineage>
        <taxon>Eukaryota</taxon>
        <taxon>Viridiplantae</taxon>
        <taxon>Streptophyta</taxon>
        <taxon>Embryophyta</taxon>
        <taxon>Tracheophyta</taxon>
        <taxon>Spermatophyta</taxon>
        <taxon>Magnoliopsida</taxon>
        <taxon>eudicotyledons</taxon>
        <taxon>Gunneridae</taxon>
        <taxon>Pentapetalae</taxon>
        <taxon>asterids</taxon>
        <taxon>lamiids</taxon>
        <taxon>Lamiales</taxon>
        <taxon>Pedaliaceae</taxon>
        <taxon>Sesamum</taxon>
    </lineage>
</organism>
<feature type="compositionally biased region" description="Polar residues" evidence="1">
    <location>
        <begin position="8"/>
        <end position="19"/>
    </location>
</feature>
<gene>
    <name evidence="2" type="ORF">Slati_2752700</name>
</gene>
<reference evidence="2" key="1">
    <citation type="submission" date="2020-06" db="EMBL/GenBank/DDBJ databases">
        <authorList>
            <person name="Li T."/>
            <person name="Hu X."/>
            <person name="Zhang T."/>
            <person name="Song X."/>
            <person name="Zhang H."/>
            <person name="Dai N."/>
            <person name="Sheng W."/>
            <person name="Hou X."/>
            <person name="Wei L."/>
        </authorList>
    </citation>
    <scope>NUCLEOTIDE SEQUENCE</scope>
    <source>
        <strain evidence="2">KEN1</strain>
        <tissue evidence="2">Leaf</tissue>
    </source>
</reference>
<comment type="caution">
    <text evidence="2">The sequence shown here is derived from an EMBL/GenBank/DDBJ whole genome shotgun (WGS) entry which is preliminary data.</text>
</comment>
<accession>A0AAW2VWS4</accession>
<feature type="region of interest" description="Disordered" evidence="1">
    <location>
        <begin position="1"/>
        <end position="32"/>
    </location>
</feature>
<protein>
    <submittedName>
        <fullName evidence="2">Uncharacterized protein</fullName>
    </submittedName>
</protein>
<dbReference type="AlphaFoldDB" id="A0AAW2VWS4"/>
<name>A0AAW2VWS4_9LAMI</name>
<dbReference type="EMBL" id="JACGWN010000009">
    <property type="protein sequence ID" value="KAL0434184.1"/>
    <property type="molecule type" value="Genomic_DNA"/>
</dbReference>